<dbReference type="Gene3D" id="3.40.50.150">
    <property type="entry name" value="Vaccinia Virus protein VP39"/>
    <property type="match status" value="1"/>
</dbReference>
<feature type="domain" description="DNA methylase adenine-specific" evidence="7">
    <location>
        <begin position="150"/>
        <end position="258"/>
    </location>
</feature>
<accession>A0ABV8FU01</accession>
<dbReference type="GO" id="GO:0008168">
    <property type="term" value="F:methyltransferase activity"/>
    <property type="evidence" value="ECO:0007669"/>
    <property type="project" value="UniProtKB-KW"/>
</dbReference>
<dbReference type="SUPFAM" id="SSF53335">
    <property type="entry name" value="S-adenosyl-L-methionine-dependent methyltransferases"/>
    <property type="match status" value="1"/>
</dbReference>
<dbReference type="PRINTS" id="PR00507">
    <property type="entry name" value="N12N6MTFRASE"/>
</dbReference>
<organism evidence="8 9">
    <name type="scientific">Nocardiopsis sediminis</name>
    <dbReference type="NCBI Taxonomy" id="1778267"/>
    <lineage>
        <taxon>Bacteria</taxon>
        <taxon>Bacillati</taxon>
        <taxon>Actinomycetota</taxon>
        <taxon>Actinomycetes</taxon>
        <taxon>Streptosporangiales</taxon>
        <taxon>Nocardiopsidaceae</taxon>
        <taxon>Nocardiopsis</taxon>
    </lineage>
</organism>
<comment type="catalytic activity">
    <reaction evidence="6">
        <text>a 2'-deoxyadenosine in DNA + S-adenosyl-L-methionine = an N(6)-methyl-2'-deoxyadenosine in DNA + S-adenosyl-L-homocysteine + H(+)</text>
        <dbReference type="Rhea" id="RHEA:15197"/>
        <dbReference type="Rhea" id="RHEA-COMP:12418"/>
        <dbReference type="Rhea" id="RHEA-COMP:12419"/>
        <dbReference type="ChEBI" id="CHEBI:15378"/>
        <dbReference type="ChEBI" id="CHEBI:57856"/>
        <dbReference type="ChEBI" id="CHEBI:59789"/>
        <dbReference type="ChEBI" id="CHEBI:90615"/>
        <dbReference type="ChEBI" id="CHEBI:90616"/>
        <dbReference type="EC" id="2.1.1.72"/>
    </reaction>
</comment>
<evidence type="ECO:0000313" key="9">
    <source>
        <dbReference type="Proteomes" id="UP001595847"/>
    </source>
</evidence>
<dbReference type="PANTHER" id="PTHR42933">
    <property type="entry name" value="SLR6095 PROTEIN"/>
    <property type="match status" value="1"/>
</dbReference>
<comment type="caution">
    <text evidence="8">The sequence shown here is derived from an EMBL/GenBank/DDBJ whole genome shotgun (WGS) entry which is preliminary data.</text>
</comment>
<dbReference type="PANTHER" id="PTHR42933:SF1">
    <property type="entry name" value="SITE-SPECIFIC DNA-METHYLTRANSFERASE (ADENINE-SPECIFIC)"/>
    <property type="match status" value="1"/>
</dbReference>
<keyword evidence="2 8" id="KW-0489">Methyltransferase</keyword>
<evidence type="ECO:0000256" key="4">
    <source>
        <dbReference type="ARBA" id="ARBA00022691"/>
    </source>
</evidence>
<proteinExistence type="predicted"/>
<evidence type="ECO:0000256" key="1">
    <source>
        <dbReference type="ARBA" id="ARBA00011900"/>
    </source>
</evidence>
<dbReference type="InterPro" id="IPR051537">
    <property type="entry name" value="DNA_Adenine_Mtase"/>
</dbReference>
<gene>
    <name evidence="8" type="ORF">ACFOVU_23360</name>
</gene>
<evidence type="ECO:0000256" key="3">
    <source>
        <dbReference type="ARBA" id="ARBA00022679"/>
    </source>
</evidence>
<dbReference type="InterPro" id="IPR003356">
    <property type="entry name" value="DNA_methylase_A-5"/>
</dbReference>
<evidence type="ECO:0000259" key="7">
    <source>
        <dbReference type="Pfam" id="PF02384"/>
    </source>
</evidence>
<dbReference type="GO" id="GO:0032259">
    <property type="term" value="P:methylation"/>
    <property type="evidence" value="ECO:0007669"/>
    <property type="project" value="UniProtKB-KW"/>
</dbReference>
<evidence type="ECO:0000256" key="5">
    <source>
        <dbReference type="ARBA" id="ARBA00022747"/>
    </source>
</evidence>
<dbReference type="EMBL" id="JBHSBH010000015">
    <property type="protein sequence ID" value="MFC3998879.1"/>
    <property type="molecule type" value="Genomic_DNA"/>
</dbReference>
<protein>
    <recommendedName>
        <fullName evidence="1">site-specific DNA-methyltransferase (adenine-specific)</fullName>
        <ecNumber evidence="1">2.1.1.72</ecNumber>
    </recommendedName>
</protein>
<evidence type="ECO:0000256" key="6">
    <source>
        <dbReference type="ARBA" id="ARBA00047942"/>
    </source>
</evidence>
<keyword evidence="5" id="KW-0680">Restriction system</keyword>
<sequence>MSKPRNRKNPRSPSPTVEARVQAIAEAVDTAWHRAHGYGDLEVPASVVAGLSLLAPPHSDRAAVADEITGLDTDQFATFMRQQWQVFINIRPDLITPAWPLISVWHGADPISDTTLDAAPAVAHAALRAGQFHVTGIREARWDVDLFGVLLQRMRSSNAASAHGQFYTPAPMSEAMATLLDIPDGARVYEPSVGTGGMLRAAAQAMRAHGRDPASATWFANDIDDVAVACLAVNVVLWELGNKVVIAVANSLTDDWMDRALAQRNEVLGIAHDVRQVREMQRLLGLVQALTEPADDEQQSPSRAGDDAA</sequence>
<evidence type="ECO:0000256" key="2">
    <source>
        <dbReference type="ARBA" id="ARBA00022603"/>
    </source>
</evidence>
<reference evidence="9" key="1">
    <citation type="journal article" date="2019" name="Int. J. Syst. Evol. Microbiol.">
        <title>The Global Catalogue of Microorganisms (GCM) 10K type strain sequencing project: providing services to taxonomists for standard genome sequencing and annotation.</title>
        <authorList>
            <consortium name="The Broad Institute Genomics Platform"/>
            <consortium name="The Broad Institute Genome Sequencing Center for Infectious Disease"/>
            <person name="Wu L."/>
            <person name="Ma J."/>
        </authorList>
    </citation>
    <scope>NUCLEOTIDE SEQUENCE [LARGE SCALE GENOMIC DNA]</scope>
    <source>
        <strain evidence="9">TBRC 1826</strain>
    </source>
</reference>
<dbReference type="InterPro" id="IPR029063">
    <property type="entry name" value="SAM-dependent_MTases_sf"/>
</dbReference>
<evidence type="ECO:0000313" key="8">
    <source>
        <dbReference type="EMBL" id="MFC3998879.1"/>
    </source>
</evidence>
<dbReference type="EC" id="2.1.1.72" evidence="1"/>
<keyword evidence="4" id="KW-0949">S-adenosyl-L-methionine</keyword>
<dbReference type="Proteomes" id="UP001595847">
    <property type="component" value="Unassembled WGS sequence"/>
</dbReference>
<keyword evidence="3" id="KW-0808">Transferase</keyword>
<dbReference type="RefSeq" id="WP_378537004.1">
    <property type="nucleotide sequence ID" value="NZ_JBHSBH010000015.1"/>
</dbReference>
<keyword evidence="9" id="KW-1185">Reference proteome</keyword>
<dbReference type="Pfam" id="PF02384">
    <property type="entry name" value="N6_Mtase"/>
    <property type="match status" value="1"/>
</dbReference>
<name>A0ABV8FU01_9ACTN</name>